<dbReference type="Proteomes" id="UP000566819">
    <property type="component" value="Unassembled WGS sequence"/>
</dbReference>
<dbReference type="Gene3D" id="3.40.630.30">
    <property type="match status" value="1"/>
</dbReference>
<comment type="caution">
    <text evidence="2">The sequence shown here is derived from an EMBL/GenBank/DDBJ whole genome shotgun (WGS) entry which is preliminary data.</text>
</comment>
<dbReference type="GO" id="GO:0016747">
    <property type="term" value="F:acyltransferase activity, transferring groups other than amino-acyl groups"/>
    <property type="evidence" value="ECO:0007669"/>
    <property type="project" value="InterPro"/>
</dbReference>
<dbReference type="Pfam" id="PF00583">
    <property type="entry name" value="Acetyltransf_1"/>
    <property type="match status" value="1"/>
</dbReference>
<dbReference type="CDD" id="cd04301">
    <property type="entry name" value="NAT_SF"/>
    <property type="match status" value="1"/>
</dbReference>
<organism evidence="2 3">
    <name type="scientific">Cudoniella acicularis</name>
    <dbReference type="NCBI Taxonomy" id="354080"/>
    <lineage>
        <taxon>Eukaryota</taxon>
        <taxon>Fungi</taxon>
        <taxon>Dikarya</taxon>
        <taxon>Ascomycota</taxon>
        <taxon>Pezizomycotina</taxon>
        <taxon>Leotiomycetes</taxon>
        <taxon>Helotiales</taxon>
        <taxon>Tricladiaceae</taxon>
        <taxon>Cudoniella</taxon>
    </lineage>
</organism>
<dbReference type="InterPro" id="IPR000182">
    <property type="entry name" value="GNAT_dom"/>
</dbReference>
<evidence type="ECO:0000313" key="2">
    <source>
        <dbReference type="EMBL" id="KAF4636886.1"/>
    </source>
</evidence>
<dbReference type="OrthoDB" id="3486101at2759"/>
<feature type="domain" description="N-acetyltransferase" evidence="1">
    <location>
        <begin position="200"/>
        <end position="350"/>
    </location>
</feature>
<evidence type="ECO:0000259" key="1">
    <source>
        <dbReference type="PROSITE" id="PS51186"/>
    </source>
</evidence>
<dbReference type="PROSITE" id="PS51186">
    <property type="entry name" value="GNAT"/>
    <property type="match status" value="1"/>
</dbReference>
<accession>A0A8H4RWV1</accession>
<dbReference type="InterPro" id="IPR016181">
    <property type="entry name" value="Acyl_CoA_acyltransferase"/>
</dbReference>
<dbReference type="SUPFAM" id="SSF55729">
    <property type="entry name" value="Acyl-CoA N-acyltransferases (Nat)"/>
    <property type="match status" value="1"/>
</dbReference>
<sequence length="821" mass="91062">MHRVLYKAPREPVAVVQNGQMVTFLAREIQESTRRSLTFTIGHVGRHPNDISQIKNPISKDQTAKMLLTSLEIAQRLEEADILHITRQADACAQIFLDHKSFTVPIGHGVAAITLPSFGRKLNRIIGYGMAGRVSEKDLVVVEALFTKNGVDTDICLCPLADPSALQVLTSRGYSVNNFINSYVRVLTDEDFKEVKVEGITISRLPAERDQEFPSWCSAGFRDGGKAELLLETLARTAVLRADTSIYIATVDGKVAGSACMALIETSKGGVAHFYIDSTLPEYRGQGIQGALLRARLADARKAGFDLASVGARPGNGSCRNIERAGFSLAYTKACCVSHRDALLLVLGCYRFMIRPQLSLILKIIVLGHPCTGAVSQNYRKLGKYMQAIEDRRREVGQQLESLDANTYPRLTCMNEEVLGAQIRAYHALAMNVRDGFRRLPAPFLAQRKGNEAVVLAVSTTSNNTAVTTHYFQQQALKMSCLQLPPDTERMRNFLFEMPVPFSMRADVFERYWPMVDNVWSRYDEINVTGRDKIPYNSIRFACRFARKLENEPSRAANPVTKRQRREGGTCTCRVKAKYFHGLPGIPDHYRFEHSSQKECDWTHSHTIDDSDSIKINSFLKAAAAIEAAKGYMPAEVYKNMRSVQMVDANGQPTGDALDAAGGKFMTRMHANNAKQSALSAAGGKFMTRQHVADVRHSLKRPNPEERVAHLAEIISIDPRTVWPETLGKKVEDQEEHAKLIKNDIRCLVESIAIGGRTTVPRDVLLPLINSIAEYMDKSSEDVDGKPLLESILRVQEQCGMVSQSPRALPNGGFGNGNGFG</sequence>
<evidence type="ECO:0000313" key="3">
    <source>
        <dbReference type="Proteomes" id="UP000566819"/>
    </source>
</evidence>
<keyword evidence="3" id="KW-1185">Reference proteome</keyword>
<dbReference type="AlphaFoldDB" id="A0A8H4RWV1"/>
<reference evidence="2 3" key="1">
    <citation type="submission" date="2020-03" db="EMBL/GenBank/DDBJ databases">
        <title>Draft Genome Sequence of Cudoniella acicularis.</title>
        <authorList>
            <person name="Buettner E."/>
            <person name="Kellner H."/>
        </authorList>
    </citation>
    <scope>NUCLEOTIDE SEQUENCE [LARGE SCALE GENOMIC DNA]</scope>
    <source>
        <strain evidence="2 3">DSM 108380</strain>
    </source>
</reference>
<name>A0A8H4RWV1_9HELO</name>
<proteinExistence type="predicted"/>
<gene>
    <name evidence="2" type="ORF">G7Y89_g1201</name>
</gene>
<protein>
    <recommendedName>
        <fullName evidence="1">N-acetyltransferase domain-containing protein</fullName>
    </recommendedName>
</protein>
<dbReference type="EMBL" id="JAAMPI010000045">
    <property type="protein sequence ID" value="KAF4636886.1"/>
    <property type="molecule type" value="Genomic_DNA"/>
</dbReference>